<name>A0A672HWZ5_SALFA</name>
<keyword evidence="2" id="KW-0472">Membrane</keyword>
<evidence type="ECO:0000256" key="2">
    <source>
        <dbReference type="SAM" id="Phobius"/>
    </source>
</evidence>
<dbReference type="OMA" id="WFWILET"/>
<protein>
    <recommendedName>
        <fullName evidence="3">C-type lectin domain-containing protein</fullName>
    </recommendedName>
</protein>
<dbReference type="Proteomes" id="UP000472267">
    <property type="component" value="Chromosome 6"/>
</dbReference>
<evidence type="ECO:0000313" key="4">
    <source>
        <dbReference type="Ensembl" id="ENSSFAP00005033522.1"/>
    </source>
</evidence>
<evidence type="ECO:0000313" key="5">
    <source>
        <dbReference type="Proteomes" id="UP000472267"/>
    </source>
</evidence>
<dbReference type="SUPFAM" id="SSF56436">
    <property type="entry name" value="C-type lectin-like"/>
    <property type="match status" value="1"/>
</dbReference>
<dbReference type="InterPro" id="IPR018378">
    <property type="entry name" value="C-type_lectin_CS"/>
</dbReference>
<keyword evidence="2" id="KW-0812">Transmembrane</keyword>
<dbReference type="InterPro" id="IPR001304">
    <property type="entry name" value="C-type_lectin-like"/>
</dbReference>
<dbReference type="AlphaFoldDB" id="A0A672HWZ5"/>
<organism evidence="4 5">
    <name type="scientific">Salarias fasciatus</name>
    <name type="common">Jewelled blenny</name>
    <name type="synonym">Blennius fasciatus</name>
    <dbReference type="NCBI Taxonomy" id="181472"/>
    <lineage>
        <taxon>Eukaryota</taxon>
        <taxon>Metazoa</taxon>
        <taxon>Chordata</taxon>
        <taxon>Craniata</taxon>
        <taxon>Vertebrata</taxon>
        <taxon>Euteleostomi</taxon>
        <taxon>Actinopterygii</taxon>
        <taxon>Neopterygii</taxon>
        <taxon>Teleostei</taxon>
        <taxon>Neoteleostei</taxon>
        <taxon>Acanthomorphata</taxon>
        <taxon>Ovalentaria</taxon>
        <taxon>Blenniimorphae</taxon>
        <taxon>Blenniiformes</taxon>
        <taxon>Blennioidei</taxon>
        <taxon>Blenniidae</taxon>
        <taxon>Salariinae</taxon>
        <taxon>Salarias</taxon>
    </lineage>
</organism>
<accession>A0A672HWZ5</accession>
<keyword evidence="2" id="KW-1133">Transmembrane helix</keyword>
<dbReference type="InterPro" id="IPR016186">
    <property type="entry name" value="C-type_lectin-like/link_sf"/>
</dbReference>
<dbReference type="Ensembl" id="ENSSFAT00005034696.1">
    <property type="protein sequence ID" value="ENSSFAP00005033522.1"/>
    <property type="gene ID" value="ENSSFAG00005016954.1"/>
</dbReference>
<reference evidence="4" key="2">
    <citation type="submission" date="2025-08" db="UniProtKB">
        <authorList>
            <consortium name="Ensembl"/>
        </authorList>
    </citation>
    <scope>IDENTIFICATION</scope>
</reference>
<dbReference type="Pfam" id="PF00059">
    <property type="entry name" value="Lectin_C"/>
    <property type="match status" value="1"/>
</dbReference>
<feature type="domain" description="C-type lectin" evidence="3">
    <location>
        <begin position="25"/>
        <end position="66"/>
    </location>
</feature>
<dbReference type="PROSITE" id="PS00615">
    <property type="entry name" value="C_TYPE_LECTIN_1"/>
    <property type="match status" value="1"/>
</dbReference>
<dbReference type="PROSITE" id="PS50041">
    <property type="entry name" value="C_TYPE_LECTIN_2"/>
    <property type="match status" value="1"/>
</dbReference>
<proteinExistence type="predicted"/>
<evidence type="ECO:0000256" key="1">
    <source>
        <dbReference type="ARBA" id="ARBA00023157"/>
    </source>
</evidence>
<evidence type="ECO:0000259" key="3">
    <source>
        <dbReference type="PROSITE" id="PS50041"/>
    </source>
</evidence>
<dbReference type="Gene3D" id="3.10.100.10">
    <property type="entry name" value="Mannose-Binding Protein A, subunit A"/>
    <property type="match status" value="1"/>
</dbReference>
<dbReference type="InterPro" id="IPR016187">
    <property type="entry name" value="CTDL_fold"/>
</dbReference>
<reference evidence="4" key="3">
    <citation type="submission" date="2025-09" db="UniProtKB">
        <authorList>
            <consortium name="Ensembl"/>
        </authorList>
    </citation>
    <scope>IDENTIFICATION</scope>
</reference>
<reference evidence="4" key="1">
    <citation type="submission" date="2019-06" db="EMBL/GenBank/DDBJ databases">
        <authorList>
            <consortium name="Wellcome Sanger Institute Data Sharing"/>
        </authorList>
    </citation>
    <scope>NUCLEOTIDE SEQUENCE [LARGE SCALE GENOMIC DNA]</scope>
</reference>
<dbReference type="InParanoid" id="A0A672HWZ5"/>
<sequence>SNNGWLYFISTHLALFFSLSFCSLWCAGEPNNHKDSGEECGEIRGCGHDHGWNDEKCSNSNFWICEKKMAL</sequence>
<keyword evidence="5" id="KW-1185">Reference proteome</keyword>
<feature type="transmembrane region" description="Helical" evidence="2">
    <location>
        <begin position="6"/>
        <end position="27"/>
    </location>
</feature>
<keyword evidence="1" id="KW-1015">Disulfide bond</keyword>